<sequence>MSFDMSDPAQRAKANDRFLAGICPTLGPQPLTKARRHRLAERFTRERLAREAEDPEKAKAMEAKRRAEHIERLTAMYARPSLPPRPKPTLVRLARENLERSRLQRPVFRPIPRSKGAFTSGRHSAASKTSPTRSVPCILAIFANDQAMLARVDAQRRDMKSRALAEQARALAEGAMRPVLLQILEVGAAKREVERREVGPAPPGLHFIQDGDNVLLARVDDNSDAGMLIGTADEITIVRN</sequence>
<evidence type="ECO:0000256" key="1">
    <source>
        <dbReference type="SAM" id="MobiDB-lite"/>
    </source>
</evidence>
<evidence type="ECO:0000313" key="3">
    <source>
        <dbReference type="Proteomes" id="UP001362999"/>
    </source>
</evidence>
<name>A0AAV9Z5H9_9AGAR</name>
<gene>
    <name evidence="2" type="ORF">R3P38DRAFT_3241920</name>
</gene>
<dbReference type="EMBL" id="JAWWNJ010000206">
    <property type="protein sequence ID" value="KAK6971652.1"/>
    <property type="molecule type" value="Genomic_DNA"/>
</dbReference>
<evidence type="ECO:0000313" key="2">
    <source>
        <dbReference type="EMBL" id="KAK6971652.1"/>
    </source>
</evidence>
<accession>A0AAV9Z5H9</accession>
<proteinExistence type="predicted"/>
<comment type="caution">
    <text evidence="2">The sequence shown here is derived from an EMBL/GenBank/DDBJ whole genome shotgun (WGS) entry which is preliminary data.</text>
</comment>
<feature type="region of interest" description="Disordered" evidence="1">
    <location>
        <begin position="111"/>
        <end position="130"/>
    </location>
</feature>
<organism evidence="2 3">
    <name type="scientific">Favolaschia claudopus</name>
    <dbReference type="NCBI Taxonomy" id="2862362"/>
    <lineage>
        <taxon>Eukaryota</taxon>
        <taxon>Fungi</taxon>
        <taxon>Dikarya</taxon>
        <taxon>Basidiomycota</taxon>
        <taxon>Agaricomycotina</taxon>
        <taxon>Agaricomycetes</taxon>
        <taxon>Agaricomycetidae</taxon>
        <taxon>Agaricales</taxon>
        <taxon>Marasmiineae</taxon>
        <taxon>Mycenaceae</taxon>
        <taxon>Favolaschia</taxon>
    </lineage>
</organism>
<protein>
    <submittedName>
        <fullName evidence="2">Uncharacterized protein</fullName>
    </submittedName>
</protein>
<dbReference type="Proteomes" id="UP001362999">
    <property type="component" value="Unassembled WGS sequence"/>
</dbReference>
<reference evidence="2 3" key="1">
    <citation type="journal article" date="2024" name="J Genomics">
        <title>Draft genome sequencing and assembly of Favolaschia claudopus CIRM-BRFM 2984 isolated from oak limbs.</title>
        <authorList>
            <person name="Navarro D."/>
            <person name="Drula E."/>
            <person name="Chaduli D."/>
            <person name="Cazenave R."/>
            <person name="Ahrendt S."/>
            <person name="Wang J."/>
            <person name="Lipzen A."/>
            <person name="Daum C."/>
            <person name="Barry K."/>
            <person name="Grigoriev I.V."/>
            <person name="Favel A."/>
            <person name="Rosso M.N."/>
            <person name="Martin F."/>
        </authorList>
    </citation>
    <scope>NUCLEOTIDE SEQUENCE [LARGE SCALE GENOMIC DNA]</scope>
    <source>
        <strain evidence="2 3">CIRM-BRFM 2984</strain>
    </source>
</reference>
<dbReference type="AlphaFoldDB" id="A0AAV9Z5H9"/>
<keyword evidence="3" id="KW-1185">Reference proteome</keyword>